<protein>
    <submittedName>
        <fullName evidence="1">Uncharacterized protein</fullName>
    </submittedName>
</protein>
<accession>B4VYQ8</accession>
<name>B4VYQ8_9CYAN</name>
<gene>
    <name evidence="1" type="ORF">MC7420_2655</name>
</gene>
<organism evidence="1 2">
    <name type="scientific">Coleofasciculus chthonoplastes PCC 7420</name>
    <dbReference type="NCBI Taxonomy" id="118168"/>
    <lineage>
        <taxon>Bacteria</taxon>
        <taxon>Bacillati</taxon>
        <taxon>Cyanobacteriota</taxon>
        <taxon>Cyanophyceae</taxon>
        <taxon>Coleofasciculales</taxon>
        <taxon>Coleofasciculaceae</taxon>
        <taxon>Coleofasciculus</taxon>
    </lineage>
</organism>
<dbReference type="STRING" id="118168.MC7420_2655"/>
<sequence>MSFVIRPLSRRWGSSQLNQNHNWIGAGLVPFG</sequence>
<evidence type="ECO:0000313" key="1">
    <source>
        <dbReference type="EMBL" id="EDX73037.1"/>
    </source>
</evidence>
<proteinExistence type="predicted"/>
<dbReference type="Proteomes" id="UP000003835">
    <property type="component" value="Unassembled WGS sequence"/>
</dbReference>
<dbReference type="HOGENOM" id="CLU_3388864_0_0_3"/>
<keyword evidence="2" id="KW-1185">Reference proteome</keyword>
<evidence type="ECO:0000313" key="2">
    <source>
        <dbReference type="Proteomes" id="UP000003835"/>
    </source>
</evidence>
<dbReference type="AlphaFoldDB" id="B4VYQ8"/>
<dbReference type="EMBL" id="DS989860">
    <property type="protein sequence ID" value="EDX73037.1"/>
    <property type="molecule type" value="Genomic_DNA"/>
</dbReference>
<reference evidence="1 2" key="1">
    <citation type="submission" date="2008-07" db="EMBL/GenBank/DDBJ databases">
        <authorList>
            <person name="Tandeau de Marsac N."/>
            <person name="Ferriera S."/>
            <person name="Johnson J."/>
            <person name="Kravitz S."/>
            <person name="Beeson K."/>
            <person name="Sutton G."/>
            <person name="Rogers Y.-H."/>
            <person name="Friedman R."/>
            <person name="Frazier M."/>
            <person name="Venter J.C."/>
        </authorList>
    </citation>
    <scope>NUCLEOTIDE SEQUENCE [LARGE SCALE GENOMIC DNA]</scope>
    <source>
        <strain evidence="1 2">PCC 7420</strain>
    </source>
</reference>